<feature type="signal peptide" evidence="1">
    <location>
        <begin position="1"/>
        <end position="21"/>
    </location>
</feature>
<feature type="chain" id="PRO_5045281907" evidence="1">
    <location>
        <begin position="22"/>
        <end position="355"/>
    </location>
</feature>
<dbReference type="Proteomes" id="UP000634672">
    <property type="component" value="Unassembled WGS sequence"/>
</dbReference>
<evidence type="ECO:0000256" key="1">
    <source>
        <dbReference type="SAM" id="SignalP"/>
    </source>
</evidence>
<keyword evidence="3" id="KW-1185">Reference proteome</keyword>
<keyword evidence="1" id="KW-0732">Signal</keyword>
<organism evidence="2 3">
    <name type="scientific">Hungatella hominis</name>
    <dbReference type="NCBI Taxonomy" id="2763050"/>
    <lineage>
        <taxon>Bacteria</taxon>
        <taxon>Bacillati</taxon>
        <taxon>Bacillota</taxon>
        <taxon>Clostridia</taxon>
        <taxon>Lachnospirales</taxon>
        <taxon>Lachnospiraceae</taxon>
        <taxon>Hungatella</taxon>
    </lineage>
</organism>
<comment type="caution">
    <text evidence="2">The sequence shown here is derived from an EMBL/GenBank/DDBJ whole genome shotgun (WGS) entry which is preliminary data.</text>
</comment>
<name>A0ABR7H003_9FIRM</name>
<sequence>MRKFFCFVLCAALLGSLAACRAGSTGGTGGKPGGDEQRGGALSLDDSFVIDNPFAEEQPQSSSLSHGMPVTDPEKKPEIVYTGGECTVNYAVSASGIGRDFGFLLYLDGVPQPYKLEPDGEYAYLHSVSLPEDTEDLPFTFLFTPVTGTEGESSTLAVTSLTNPRFQPDMEQTSSYGGYHSPLTAEYPVNFTASPPPFHQQVAVNPCISNMVRQTQLVTSDYLETRGWSLAQLNEGIFQFITYDGEVRYDSLAVSGDAPAAIHYELAGIPGMRSQTTFYIDHMPIADDSGTLVFENTFTSGEVLAYDFGIDVRKLDGFRTFYAVTVPLDTDDYPDFPISTLKTDSILFYQEAQNK</sequence>
<protein>
    <submittedName>
        <fullName evidence="2">Uncharacterized protein</fullName>
    </submittedName>
</protein>
<reference evidence="2 3" key="1">
    <citation type="submission" date="2020-08" db="EMBL/GenBank/DDBJ databases">
        <title>Genome public.</title>
        <authorList>
            <person name="Liu C."/>
            <person name="Sun Q."/>
        </authorList>
    </citation>
    <scope>NUCLEOTIDE SEQUENCE [LARGE SCALE GENOMIC DNA]</scope>
    <source>
        <strain evidence="2 3">NSJ-66</strain>
    </source>
</reference>
<dbReference type="EMBL" id="JACOPB010000001">
    <property type="protein sequence ID" value="MBC5706535.1"/>
    <property type="molecule type" value="Genomic_DNA"/>
</dbReference>
<dbReference type="RefSeq" id="WP_187018627.1">
    <property type="nucleotide sequence ID" value="NZ_JACOPB010000001.1"/>
</dbReference>
<evidence type="ECO:0000313" key="2">
    <source>
        <dbReference type="EMBL" id="MBC5706535.1"/>
    </source>
</evidence>
<gene>
    <name evidence="2" type="ORF">H8S75_01020</name>
</gene>
<proteinExistence type="predicted"/>
<evidence type="ECO:0000313" key="3">
    <source>
        <dbReference type="Proteomes" id="UP000634672"/>
    </source>
</evidence>
<accession>A0ABR7H003</accession>
<dbReference type="PROSITE" id="PS51257">
    <property type="entry name" value="PROKAR_LIPOPROTEIN"/>
    <property type="match status" value="1"/>
</dbReference>